<dbReference type="WBParaSite" id="nRc.2.0.1.t08887-RA">
    <property type="protein sequence ID" value="nRc.2.0.1.t08887-RA"/>
    <property type="gene ID" value="nRc.2.0.1.g08887"/>
</dbReference>
<name>A0A915I424_ROMCU</name>
<reference evidence="2" key="1">
    <citation type="submission" date="2022-11" db="UniProtKB">
        <authorList>
            <consortium name="WormBaseParasite"/>
        </authorList>
    </citation>
    <scope>IDENTIFICATION</scope>
</reference>
<accession>A0A915I424</accession>
<evidence type="ECO:0000313" key="2">
    <source>
        <dbReference type="WBParaSite" id="nRc.2.0.1.t08887-RA"/>
    </source>
</evidence>
<sequence>MDQVMQDLSFDDATNVAASAAVADTTNAPLKLLPGISSIFPQTISPNGFPCIPSLILFSDQGGYFTSKLMQDICEVLKICKVKMTAYH</sequence>
<organism evidence="1 2">
    <name type="scientific">Romanomermis culicivorax</name>
    <name type="common">Nematode worm</name>
    <dbReference type="NCBI Taxonomy" id="13658"/>
    <lineage>
        <taxon>Eukaryota</taxon>
        <taxon>Metazoa</taxon>
        <taxon>Ecdysozoa</taxon>
        <taxon>Nematoda</taxon>
        <taxon>Enoplea</taxon>
        <taxon>Dorylaimia</taxon>
        <taxon>Mermithida</taxon>
        <taxon>Mermithoidea</taxon>
        <taxon>Mermithidae</taxon>
        <taxon>Romanomermis</taxon>
    </lineage>
</organism>
<dbReference type="Proteomes" id="UP000887565">
    <property type="component" value="Unplaced"/>
</dbReference>
<proteinExistence type="predicted"/>
<dbReference type="AlphaFoldDB" id="A0A915I424"/>
<keyword evidence="1" id="KW-1185">Reference proteome</keyword>
<protein>
    <submittedName>
        <fullName evidence="2">Integrase catalytic domain-containing protein</fullName>
    </submittedName>
</protein>
<evidence type="ECO:0000313" key="1">
    <source>
        <dbReference type="Proteomes" id="UP000887565"/>
    </source>
</evidence>